<gene>
    <name evidence="1" type="ORF">EZS27_019867</name>
</gene>
<protein>
    <submittedName>
        <fullName evidence="1">Uncharacterized protein</fullName>
    </submittedName>
</protein>
<dbReference type="EMBL" id="SNRY01001360">
    <property type="protein sequence ID" value="KAA6331529.1"/>
    <property type="molecule type" value="Genomic_DNA"/>
</dbReference>
<sequence length="305" mass="34462">MTYPIYIDGEDIFKLFGASILSEGVNELLTFPSLKEPPHNDWPEEDGIEVDLSEPILNSRELNIPFCANNANGLIDFLSTPGYHIFNIPALGKEWKLRLVSQGSNNYYKPFSTFSLAFSEDSPVRATNYPIPTPGVIVPISNYEIDNIPFSRYGVFVSSGKDDLLKSPSVKKNLLTEILEKDGSIYDVGHLVFNSKESTLQCVMAASTIPNFWKCYNAFFNDLIKQGERFLYIKSIKEEYPCYYTKSDGFEIVSLTGTVIVKFNLTLVFTVFRLSNTEYILAAEDDSMIVLERDGITCIDMNVYK</sequence>
<accession>A0A5J4RCY8</accession>
<name>A0A5J4RCY8_9ZZZZ</name>
<comment type="caution">
    <text evidence="1">The sequence shown here is derived from an EMBL/GenBank/DDBJ whole genome shotgun (WGS) entry which is preliminary data.</text>
</comment>
<organism evidence="1">
    <name type="scientific">termite gut metagenome</name>
    <dbReference type="NCBI Taxonomy" id="433724"/>
    <lineage>
        <taxon>unclassified sequences</taxon>
        <taxon>metagenomes</taxon>
        <taxon>organismal metagenomes</taxon>
    </lineage>
</organism>
<evidence type="ECO:0000313" key="1">
    <source>
        <dbReference type="EMBL" id="KAA6331529.1"/>
    </source>
</evidence>
<proteinExistence type="predicted"/>
<reference evidence="1" key="1">
    <citation type="submission" date="2019-03" db="EMBL/GenBank/DDBJ databases">
        <title>Single cell metagenomics reveals metabolic interactions within the superorganism composed of flagellate Streblomastix strix and complex community of Bacteroidetes bacteria on its surface.</title>
        <authorList>
            <person name="Treitli S.C."/>
            <person name="Kolisko M."/>
            <person name="Husnik F."/>
            <person name="Keeling P."/>
            <person name="Hampl V."/>
        </authorList>
    </citation>
    <scope>NUCLEOTIDE SEQUENCE</scope>
    <source>
        <strain evidence="1">STM</strain>
    </source>
</reference>
<dbReference type="AlphaFoldDB" id="A0A5J4RCY8"/>